<keyword evidence="10" id="KW-0732">Signal</keyword>
<accession>A0A1L9SF42</accession>
<dbReference type="GeneID" id="34613454"/>
<dbReference type="InterPro" id="IPR049328">
    <property type="entry name" value="TM_ErbB1"/>
</dbReference>
<dbReference type="InterPro" id="IPR051694">
    <property type="entry name" value="Immunoregulatory_rcpt-like"/>
</dbReference>
<evidence type="ECO:0000256" key="7">
    <source>
        <dbReference type="ARBA" id="ARBA00023136"/>
    </source>
</evidence>
<keyword evidence="4" id="KW-0547">Nucleotide-binding</keyword>
<protein>
    <recommendedName>
        <fullName evidence="11">Epidermal growth factor receptor-like transmembrane-juxtamembrane segment domain-containing protein</fullName>
    </recommendedName>
</protein>
<keyword evidence="5" id="KW-0067">ATP-binding</keyword>
<evidence type="ECO:0000256" key="6">
    <source>
        <dbReference type="ARBA" id="ARBA00022989"/>
    </source>
</evidence>
<dbReference type="GO" id="GO:0005524">
    <property type="term" value="F:ATP binding"/>
    <property type="evidence" value="ECO:0007669"/>
    <property type="project" value="UniProtKB-KW"/>
</dbReference>
<dbReference type="EMBL" id="KV878344">
    <property type="protein sequence ID" value="OJJ45816.1"/>
    <property type="molecule type" value="Genomic_DNA"/>
</dbReference>
<feature type="domain" description="Epidermal growth factor receptor-like transmembrane-juxtamembrane segment" evidence="11">
    <location>
        <begin position="207"/>
        <end position="239"/>
    </location>
</feature>
<keyword evidence="6 9" id="KW-1133">Transmembrane helix</keyword>
<evidence type="ECO:0000256" key="9">
    <source>
        <dbReference type="SAM" id="Phobius"/>
    </source>
</evidence>
<dbReference type="Proteomes" id="UP000184188">
    <property type="component" value="Unassembled WGS sequence"/>
</dbReference>
<dbReference type="PANTHER" id="PTHR15549:SF26">
    <property type="entry name" value="AXIAL BUDDING PATTERN PROTEIN 2-RELATED"/>
    <property type="match status" value="1"/>
</dbReference>
<dbReference type="AlphaFoldDB" id="A0A1L9SF42"/>
<proteinExistence type="predicted"/>
<sequence length="304" mass="31473">MRGLLFVRPLIGALLLAALPSVIADSCYDSDGDLASSNVACSDDGNVTWCCSDGYYCMSNRLCEWQTGDFYQGTCTDETWESSECPNICGDDGNPEVWECSTSEGTFCCGGTDGSCCDNSTEIITLGQAMTIGYINNGTLSVMTTSSTTTTSTGSTTSSSVTTTTGDTSTTVTTTTSTSTTGTPTNTSGSTGGGNSGGSSSSDTGAIAGGVVGGVAGLAALAVLAWFLWRRNRQKTHKTDLSPNLQRAELSTDGNYHSVPQMEHPQELESVHLAGSTQANTLSASDPSEVDARDSTIYELGPSR</sequence>
<dbReference type="GO" id="GO:0071944">
    <property type="term" value="C:cell periphery"/>
    <property type="evidence" value="ECO:0007669"/>
    <property type="project" value="UniProtKB-ARBA"/>
</dbReference>
<keyword evidence="2" id="KW-0597">Phosphoprotein</keyword>
<feature type="region of interest" description="Disordered" evidence="8">
    <location>
        <begin position="145"/>
        <end position="201"/>
    </location>
</feature>
<dbReference type="GO" id="GO:0016020">
    <property type="term" value="C:membrane"/>
    <property type="evidence" value="ECO:0007669"/>
    <property type="project" value="UniProtKB-SubCell"/>
</dbReference>
<dbReference type="OrthoDB" id="5215637at2759"/>
<evidence type="ECO:0000256" key="10">
    <source>
        <dbReference type="SAM" id="SignalP"/>
    </source>
</evidence>
<evidence type="ECO:0000256" key="8">
    <source>
        <dbReference type="SAM" id="MobiDB-lite"/>
    </source>
</evidence>
<feature type="chain" id="PRO_5012340770" description="Epidermal growth factor receptor-like transmembrane-juxtamembrane segment domain-containing protein" evidence="10">
    <location>
        <begin position="25"/>
        <end position="304"/>
    </location>
</feature>
<comment type="subcellular location">
    <subcellularLocation>
        <location evidence="1">Membrane</location>
        <topology evidence="1">Single-pass membrane protein</topology>
    </subcellularLocation>
</comment>
<evidence type="ECO:0000313" key="13">
    <source>
        <dbReference type="Proteomes" id="UP000184188"/>
    </source>
</evidence>
<evidence type="ECO:0000256" key="1">
    <source>
        <dbReference type="ARBA" id="ARBA00004167"/>
    </source>
</evidence>
<evidence type="ECO:0000259" key="11">
    <source>
        <dbReference type="Pfam" id="PF21314"/>
    </source>
</evidence>
<evidence type="ECO:0000256" key="2">
    <source>
        <dbReference type="ARBA" id="ARBA00022553"/>
    </source>
</evidence>
<evidence type="ECO:0000256" key="5">
    <source>
        <dbReference type="ARBA" id="ARBA00022840"/>
    </source>
</evidence>
<reference evidence="13" key="1">
    <citation type="journal article" date="2017" name="Genome Biol.">
        <title>Comparative genomics reveals high biological diversity and specific adaptations in the industrially and medically important fungal genus Aspergillus.</title>
        <authorList>
            <person name="de Vries R.P."/>
            <person name="Riley R."/>
            <person name="Wiebenga A."/>
            <person name="Aguilar-Osorio G."/>
            <person name="Amillis S."/>
            <person name="Uchima C.A."/>
            <person name="Anderluh G."/>
            <person name="Asadollahi M."/>
            <person name="Askin M."/>
            <person name="Barry K."/>
            <person name="Battaglia E."/>
            <person name="Bayram O."/>
            <person name="Benocci T."/>
            <person name="Braus-Stromeyer S.A."/>
            <person name="Caldana C."/>
            <person name="Canovas D."/>
            <person name="Cerqueira G.C."/>
            <person name="Chen F."/>
            <person name="Chen W."/>
            <person name="Choi C."/>
            <person name="Clum A."/>
            <person name="Dos Santos R.A."/>
            <person name="Damasio A.R."/>
            <person name="Diallinas G."/>
            <person name="Emri T."/>
            <person name="Fekete E."/>
            <person name="Flipphi M."/>
            <person name="Freyberg S."/>
            <person name="Gallo A."/>
            <person name="Gournas C."/>
            <person name="Habgood R."/>
            <person name="Hainaut M."/>
            <person name="Harispe M.L."/>
            <person name="Henrissat B."/>
            <person name="Hilden K.S."/>
            <person name="Hope R."/>
            <person name="Hossain A."/>
            <person name="Karabika E."/>
            <person name="Karaffa L."/>
            <person name="Karanyi Z."/>
            <person name="Krasevec N."/>
            <person name="Kuo A."/>
            <person name="Kusch H."/>
            <person name="LaButti K."/>
            <person name="Lagendijk E.L."/>
            <person name="Lapidus A."/>
            <person name="Levasseur A."/>
            <person name="Lindquist E."/>
            <person name="Lipzen A."/>
            <person name="Logrieco A.F."/>
            <person name="MacCabe A."/>
            <person name="Maekelae M.R."/>
            <person name="Malavazi I."/>
            <person name="Melin P."/>
            <person name="Meyer V."/>
            <person name="Mielnichuk N."/>
            <person name="Miskei M."/>
            <person name="Molnar A.P."/>
            <person name="Mule G."/>
            <person name="Ngan C.Y."/>
            <person name="Orejas M."/>
            <person name="Orosz E."/>
            <person name="Ouedraogo J.P."/>
            <person name="Overkamp K.M."/>
            <person name="Park H.-S."/>
            <person name="Perrone G."/>
            <person name="Piumi F."/>
            <person name="Punt P.J."/>
            <person name="Ram A.F."/>
            <person name="Ramon A."/>
            <person name="Rauscher S."/>
            <person name="Record E."/>
            <person name="Riano-Pachon D.M."/>
            <person name="Robert V."/>
            <person name="Roehrig J."/>
            <person name="Ruller R."/>
            <person name="Salamov A."/>
            <person name="Salih N.S."/>
            <person name="Samson R.A."/>
            <person name="Sandor E."/>
            <person name="Sanguinetti M."/>
            <person name="Schuetze T."/>
            <person name="Sepcic K."/>
            <person name="Shelest E."/>
            <person name="Sherlock G."/>
            <person name="Sophianopoulou V."/>
            <person name="Squina F.M."/>
            <person name="Sun H."/>
            <person name="Susca A."/>
            <person name="Todd R.B."/>
            <person name="Tsang A."/>
            <person name="Unkles S.E."/>
            <person name="van de Wiele N."/>
            <person name="van Rossen-Uffink D."/>
            <person name="Oliveira J.V."/>
            <person name="Vesth T.C."/>
            <person name="Visser J."/>
            <person name="Yu J.-H."/>
            <person name="Zhou M."/>
            <person name="Andersen M.R."/>
            <person name="Archer D.B."/>
            <person name="Baker S.E."/>
            <person name="Benoit I."/>
            <person name="Brakhage A.A."/>
            <person name="Braus G.H."/>
            <person name="Fischer R."/>
            <person name="Frisvad J.C."/>
            <person name="Goldman G.H."/>
            <person name="Houbraken J."/>
            <person name="Oakley B."/>
            <person name="Pocsi I."/>
            <person name="Scazzocchio C."/>
            <person name="Seiboth B."/>
            <person name="vanKuyk P.A."/>
            <person name="Wortman J."/>
            <person name="Dyer P.S."/>
            <person name="Grigoriev I.V."/>
        </authorList>
    </citation>
    <scope>NUCLEOTIDE SEQUENCE [LARGE SCALE GENOMIC DNA]</scope>
    <source>
        <strain evidence="13">CBS 506.65</strain>
    </source>
</reference>
<gene>
    <name evidence="12" type="ORF">ASPZODRAFT_17253</name>
</gene>
<feature type="compositionally biased region" description="Low complexity" evidence="8">
    <location>
        <begin position="145"/>
        <end position="189"/>
    </location>
</feature>
<dbReference type="STRING" id="1073090.A0A1L9SF42"/>
<evidence type="ECO:0000256" key="4">
    <source>
        <dbReference type="ARBA" id="ARBA00022741"/>
    </source>
</evidence>
<feature type="compositionally biased region" description="Polar residues" evidence="8">
    <location>
        <begin position="275"/>
        <end position="286"/>
    </location>
</feature>
<evidence type="ECO:0000313" key="12">
    <source>
        <dbReference type="EMBL" id="OJJ45816.1"/>
    </source>
</evidence>
<dbReference type="VEuPathDB" id="FungiDB:ASPZODRAFT_17253"/>
<feature type="region of interest" description="Disordered" evidence="8">
    <location>
        <begin position="265"/>
        <end position="304"/>
    </location>
</feature>
<keyword evidence="7 9" id="KW-0472">Membrane</keyword>
<name>A0A1L9SF42_9EURO</name>
<dbReference type="RefSeq" id="XP_022580326.1">
    <property type="nucleotide sequence ID" value="XM_022726990.1"/>
</dbReference>
<feature type="transmembrane region" description="Helical" evidence="9">
    <location>
        <begin position="206"/>
        <end position="229"/>
    </location>
</feature>
<dbReference type="PANTHER" id="PTHR15549">
    <property type="entry name" value="PAIRED IMMUNOGLOBULIN-LIKE TYPE 2 RECEPTOR"/>
    <property type="match status" value="1"/>
</dbReference>
<feature type="signal peptide" evidence="10">
    <location>
        <begin position="1"/>
        <end position="24"/>
    </location>
</feature>
<keyword evidence="13" id="KW-1185">Reference proteome</keyword>
<evidence type="ECO:0000256" key="3">
    <source>
        <dbReference type="ARBA" id="ARBA00022692"/>
    </source>
</evidence>
<keyword evidence="3 9" id="KW-0812">Transmembrane</keyword>
<dbReference type="Pfam" id="PF21314">
    <property type="entry name" value="TM_ErbB1"/>
    <property type="match status" value="1"/>
</dbReference>
<organism evidence="12 13">
    <name type="scientific">Penicilliopsis zonata CBS 506.65</name>
    <dbReference type="NCBI Taxonomy" id="1073090"/>
    <lineage>
        <taxon>Eukaryota</taxon>
        <taxon>Fungi</taxon>
        <taxon>Dikarya</taxon>
        <taxon>Ascomycota</taxon>
        <taxon>Pezizomycotina</taxon>
        <taxon>Eurotiomycetes</taxon>
        <taxon>Eurotiomycetidae</taxon>
        <taxon>Eurotiales</taxon>
        <taxon>Aspergillaceae</taxon>
        <taxon>Penicilliopsis</taxon>
    </lineage>
</organism>